<dbReference type="Proteomes" id="UP000245464">
    <property type="component" value="Chromosome 10"/>
</dbReference>
<dbReference type="GeneID" id="90954757"/>
<sequence>MKTPTLFLTTLLVGIITPVALAQRPVVGTCYSDHRTCTGATCSDDSSKCRFLSNICGPAGLCLDGACGGTGATRTCHVQCGCTDCCP</sequence>
<evidence type="ECO:0000313" key="1">
    <source>
        <dbReference type="EMBL" id="KAF7565001.1"/>
    </source>
</evidence>
<protein>
    <submittedName>
        <fullName evidence="1">Uncharacterized protein</fullName>
    </submittedName>
</protein>
<gene>
    <name evidence="1" type="ORF">PtrM4_044350</name>
</gene>
<dbReference type="RefSeq" id="XP_065959084.1">
    <property type="nucleotide sequence ID" value="XM_066104520.1"/>
</dbReference>
<reference evidence="1" key="1">
    <citation type="journal article" date="2018" name="BMC Genomics">
        <title>Comparative genomics of the wheat fungal pathogen Pyrenophora tritici-repentis reveals chromosomal variations and genome plasticity.</title>
        <authorList>
            <person name="Moolhuijzen P."/>
            <person name="See P.T."/>
            <person name="Hane J.K."/>
            <person name="Shi G."/>
            <person name="Liu Z."/>
            <person name="Oliver R.P."/>
            <person name="Moffat C.S."/>
        </authorList>
    </citation>
    <scope>NUCLEOTIDE SEQUENCE [LARGE SCALE GENOMIC DNA]</scope>
    <source>
        <strain evidence="1">M4</strain>
    </source>
</reference>
<dbReference type="AlphaFoldDB" id="A0A5M9KUD4"/>
<organism evidence="1 2">
    <name type="scientific">Pyrenophora tritici-repentis</name>
    <dbReference type="NCBI Taxonomy" id="45151"/>
    <lineage>
        <taxon>Eukaryota</taxon>
        <taxon>Fungi</taxon>
        <taxon>Dikarya</taxon>
        <taxon>Ascomycota</taxon>
        <taxon>Pezizomycotina</taxon>
        <taxon>Dothideomycetes</taxon>
        <taxon>Pleosporomycetidae</taxon>
        <taxon>Pleosporales</taxon>
        <taxon>Pleosporineae</taxon>
        <taxon>Pleosporaceae</taxon>
        <taxon>Pyrenophora</taxon>
    </lineage>
</organism>
<name>A0A5M9KUD4_9PLEO</name>
<evidence type="ECO:0000313" key="2">
    <source>
        <dbReference type="Proteomes" id="UP000245464"/>
    </source>
</evidence>
<accession>A0A5M9KUD4</accession>
<proteinExistence type="predicted"/>
<dbReference type="EMBL" id="NQIK02000010">
    <property type="protein sequence ID" value="KAF7565001.1"/>
    <property type="molecule type" value="Genomic_DNA"/>
</dbReference>
<comment type="caution">
    <text evidence="1">The sequence shown here is derived from an EMBL/GenBank/DDBJ whole genome shotgun (WGS) entry which is preliminary data.</text>
</comment>
<dbReference type="KEGG" id="ptrr:90954757"/>